<protein>
    <submittedName>
        <fullName evidence="2">Uncharacterized protein</fullName>
    </submittedName>
</protein>
<dbReference type="AlphaFoldDB" id="A0A4R6JZP2"/>
<gene>
    <name evidence="2" type="ORF">C8E87_5667</name>
</gene>
<name>A0A4R6JZP2_9ACTN</name>
<organism evidence="2 3">
    <name type="scientific">Paractinoplanes brasiliensis</name>
    <dbReference type="NCBI Taxonomy" id="52695"/>
    <lineage>
        <taxon>Bacteria</taxon>
        <taxon>Bacillati</taxon>
        <taxon>Actinomycetota</taxon>
        <taxon>Actinomycetes</taxon>
        <taxon>Micromonosporales</taxon>
        <taxon>Micromonosporaceae</taxon>
        <taxon>Paractinoplanes</taxon>
    </lineage>
</organism>
<accession>A0A4R6JZP2</accession>
<evidence type="ECO:0000256" key="1">
    <source>
        <dbReference type="SAM" id="MobiDB-lite"/>
    </source>
</evidence>
<feature type="region of interest" description="Disordered" evidence="1">
    <location>
        <begin position="1"/>
        <end position="45"/>
    </location>
</feature>
<sequence length="60" mass="6010">MMGPPARVAPANPTTRPAVDTMPSSTPSTPAAQSPSGPPGTAVGLKLPVQEAFAPESPMR</sequence>
<dbReference type="EMBL" id="SNWR01000001">
    <property type="protein sequence ID" value="TDO41907.1"/>
    <property type="molecule type" value="Genomic_DNA"/>
</dbReference>
<proteinExistence type="predicted"/>
<dbReference type="Proteomes" id="UP000294901">
    <property type="component" value="Unassembled WGS sequence"/>
</dbReference>
<keyword evidence="3" id="KW-1185">Reference proteome</keyword>
<evidence type="ECO:0000313" key="2">
    <source>
        <dbReference type="EMBL" id="TDO41907.1"/>
    </source>
</evidence>
<evidence type="ECO:0000313" key="3">
    <source>
        <dbReference type="Proteomes" id="UP000294901"/>
    </source>
</evidence>
<reference evidence="2 3" key="1">
    <citation type="submission" date="2019-03" db="EMBL/GenBank/DDBJ databases">
        <title>Sequencing the genomes of 1000 actinobacteria strains.</title>
        <authorList>
            <person name="Klenk H.-P."/>
        </authorList>
    </citation>
    <scope>NUCLEOTIDE SEQUENCE [LARGE SCALE GENOMIC DNA]</scope>
    <source>
        <strain evidence="2 3">DSM 43805</strain>
    </source>
</reference>
<feature type="compositionally biased region" description="Low complexity" evidence="1">
    <location>
        <begin position="23"/>
        <end position="42"/>
    </location>
</feature>
<comment type="caution">
    <text evidence="2">The sequence shown here is derived from an EMBL/GenBank/DDBJ whole genome shotgun (WGS) entry which is preliminary data.</text>
</comment>